<evidence type="ECO:0000313" key="4">
    <source>
        <dbReference type="Proteomes" id="UP000024329"/>
    </source>
</evidence>
<evidence type="ECO:0000313" key="3">
    <source>
        <dbReference type="EMBL" id="EZP83122.1"/>
    </source>
</evidence>
<dbReference type="InterPro" id="IPR014147">
    <property type="entry name" value="T4SS_TrbJ"/>
</dbReference>
<dbReference type="Proteomes" id="UP000024329">
    <property type="component" value="Unassembled WGS sequence"/>
</dbReference>
<comment type="caution">
    <text evidence="3">The sequence shown here is derived from an EMBL/GenBank/DDBJ whole genome shotgun (WGS) entry which is preliminary data.</text>
</comment>
<organism evidence="3 4">
    <name type="scientific">Novosphingobium resinovorum</name>
    <dbReference type="NCBI Taxonomy" id="158500"/>
    <lineage>
        <taxon>Bacteria</taxon>
        <taxon>Pseudomonadati</taxon>
        <taxon>Pseudomonadota</taxon>
        <taxon>Alphaproteobacteria</taxon>
        <taxon>Sphingomonadales</taxon>
        <taxon>Sphingomonadaceae</taxon>
        <taxon>Novosphingobium</taxon>
    </lineage>
</organism>
<dbReference type="EMBL" id="JFYZ01000003">
    <property type="protein sequence ID" value="EZP83122.1"/>
    <property type="molecule type" value="Genomic_DNA"/>
</dbReference>
<dbReference type="AlphaFoldDB" id="A0A031K3D9"/>
<dbReference type="PATRIC" id="fig|158500.4.peg.1258"/>
<feature type="chain" id="PRO_5001557098" evidence="2">
    <location>
        <begin position="27"/>
        <end position="239"/>
    </location>
</feature>
<evidence type="ECO:0000256" key="2">
    <source>
        <dbReference type="SAM" id="SignalP"/>
    </source>
</evidence>
<keyword evidence="2" id="KW-0732">Signal</keyword>
<evidence type="ECO:0000256" key="1">
    <source>
        <dbReference type="SAM" id="Coils"/>
    </source>
</evidence>
<sequence length="239" mass="26632">MKKLTLALLAAALAPATIVAVPSAHAVPVFDSANYSQNLLTAARTLQQINQQIQSLQNEAQVLANQQKNLKTIDFPQMSALQQRLQDIERLMGQAQGIDFRVDRLDEQFRQAFPTTFEHLARRDERIAIAKERLENEMAAYRQTMSVQGGIVENIRGDAEVLQAIVEKSQGAAGNLQVSQATNQLLALAAKQQFQIQQLMAAQFRAEALERATRAQIAREARESTRRFLGDGKAWTPPR</sequence>
<gene>
    <name evidence="3" type="ORF">BV97_01225</name>
</gene>
<protein>
    <submittedName>
        <fullName evidence="3">Putative conjugal transfer trbj signal peptide protein</fullName>
    </submittedName>
</protein>
<accession>A0A031K3D9</accession>
<feature type="coiled-coil region" evidence="1">
    <location>
        <begin position="39"/>
        <end position="73"/>
    </location>
</feature>
<dbReference type="RefSeq" id="WP_036524810.1">
    <property type="nucleotide sequence ID" value="NZ_JFYZ01000003.1"/>
</dbReference>
<name>A0A031K3D9_9SPHN</name>
<proteinExistence type="predicted"/>
<feature type="signal peptide" evidence="2">
    <location>
        <begin position="1"/>
        <end position="26"/>
    </location>
</feature>
<dbReference type="NCBIfam" id="TIGR02780">
    <property type="entry name" value="TrbJ_Ti"/>
    <property type="match status" value="1"/>
</dbReference>
<reference evidence="3 4" key="1">
    <citation type="submission" date="2014-03" db="EMBL/GenBank/DDBJ databases">
        <title>Whole genome sequence of Novosphingobium resinovorum KF1.</title>
        <authorList>
            <person name="Gan H.M."/>
            <person name="Gan H.Y."/>
            <person name="Chew T.H."/>
            <person name="Savka M.A."/>
        </authorList>
    </citation>
    <scope>NUCLEOTIDE SEQUENCE [LARGE SCALE GENOMIC DNA]</scope>
    <source>
        <strain evidence="3 4">KF1</strain>
    </source>
</reference>
<dbReference type="NCBIfam" id="NF010448">
    <property type="entry name" value="PRK13874.1"/>
    <property type="match status" value="1"/>
</dbReference>
<dbReference type="eggNOG" id="COG5314">
    <property type="taxonomic scope" value="Bacteria"/>
</dbReference>
<keyword evidence="1" id="KW-0175">Coiled coil</keyword>